<sequence>MKYLCTFVDLDGLMRLREDDECYRYPILLPSKHKLLDILIQDYYKIRIKENYYQSIPTPFPEDRVNYAYLAGTLYLKGGEKAWILLFTCTVYRAVHFELVLSLSTGVLLQGLQRPRVIYSDNGNNFIVANNGFDSLDWSTIKEESCSQRIQWKFIPHTTAWWGGWWERIVQMVKKLLKELSTIPCEVESVINSRPLSNLSEDTKDLVPLTPAMFLQDSRPIGLPDIDNLENICLCKWARFLQRLPMALEIGDVVLIGSDHKRRLEWLVGRILEMYPGKDGRVRVVQVKISSRKIMRPIQRICPLEVSASQESPSVAETRVGGTVRGDDFQKRGSRTFRVG</sequence>
<dbReference type="Pfam" id="PF18701">
    <property type="entry name" value="DUF5641"/>
    <property type="match status" value="1"/>
</dbReference>
<dbReference type="PANTHER" id="PTHR47331">
    <property type="entry name" value="PHD-TYPE DOMAIN-CONTAINING PROTEIN"/>
    <property type="match status" value="1"/>
</dbReference>
<dbReference type="Gene3D" id="3.30.420.10">
    <property type="entry name" value="Ribonuclease H-like superfamily/Ribonuclease H"/>
    <property type="match status" value="1"/>
</dbReference>
<dbReference type="EMBL" id="JARBHB010000008">
    <property type="protein sequence ID" value="KAJ8876677.1"/>
    <property type="molecule type" value="Genomic_DNA"/>
</dbReference>
<dbReference type="PANTHER" id="PTHR47331:SF2">
    <property type="match status" value="1"/>
</dbReference>
<dbReference type="InterPro" id="IPR040676">
    <property type="entry name" value="DUF5641"/>
</dbReference>
<proteinExistence type="predicted"/>
<comment type="caution">
    <text evidence="2">The sequence shown here is derived from an EMBL/GenBank/DDBJ whole genome shotgun (WGS) entry which is preliminary data.</text>
</comment>
<evidence type="ECO:0000313" key="2">
    <source>
        <dbReference type="EMBL" id="KAJ8876677.1"/>
    </source>
</evidence>
<dbReference type="InterPro" id="IPR036397">
    <property type="entry name" value="RNaseH_sf"/>
</dbReference>
<name>A0ABQ9GXC6_9NEOP</name>
<feature type="domain" description="DUF5641" evidence="1">
    <location>
        <begin position="247"/>
        <end position="304"/>
    </location>
</feature>
<organism evidence="2 3">
    <name type="scientific">Dryococelus australis</name>
    <dbReference type="NCBI Taxonomy" id="614101"/>
    <lineage>
        <taxon>Eukaryota</taxon>
        <taxon>Metazoa</taxon>
        <taxon>Ecdysozoa</taxon>
        <taxon>Arthropoda</taxon>
        <taxon>Hexapoda</taxon>
        <taxon>Insecta</taxon>
        <taxon>Pterygota</taxon>
        <taxon>Neoptera</taxon>
        <taxon>Polyneoptera</taxon>
        <taxon>Phasmatodea</taxon>
        <taxon>Verophasmatodea</taxon>
        <taxon>Anareolatae</taxon>
        <taxon>Phasmatidae</taxon>
        <taxon>Eurycanthinae</taxon>
        <taxon>Dryococelus</taxon>
    </lineage>
</organism>
<evidence type="ECO:0000313" key="3">
    <source>
        <dbReference type="Proteomes" id="UP001159363"/>
    </source>
</evidence>
<keyword evidence="3" id="KW-1185">Reference proteome</keyword>
<evidence type="ECO:0000259" key="1">
    <source>
        <dbReference type="Pfam" id="PF18701"/>
    </source>
</evidence>
<dbReference type="InterPro" id="IPR012337">
    <property type="entry name" value="RNaseH-like_sf"/>
</dbReference>
<protein>
    <recommendedName>
        <fullName evidence="1">DUF5641 domain-containing protein</fullName>
    </recommendedName>
</protein>
<accession>A0ABQ9GXC6</accession>
<dbReference type="Proteomes" id="UP001159363">
    <property type="component" value="Chromosome 7"/>
</dbReference>
<reference evidence="2 3" key="1">
    <citation type="submission" date="2023-02" db="EMBL/GenBank/DDBJ databases">
        <title>LHISI_Scaffold_Assembly.</title>
        <authorList>
            <person name="Stuart O.P."/>
            <person name="Cleave R."/>
            <person name="Magrath M.J.L."/>
            <person name="Mikheyev A.S."/>
        </authorList>
    </citation>
    <scope>NUCLEOTIDE SEQUENCE [LARGE SCALE GENOMIC DNA]</scope>
    <source>
        <strain evidence="2">Daus_M_001</strain>
        <tissue evidence="2">Leg muscle</tissue>
    </source>
</reference>
<dbReference type="SUPFAM" id="SSF53098">
    <property type="entry name" value="Ribonuclease H-like"/>
    <property type="match status" value="1"/>
</dbReference>
<gene>
    <name evidence="2" type="ORF">PR048_021124</name>
</gene>